<dbReference type="Gene3D" id="3.40.50.2300">
    <property type="match status" value="2"/>
</dbReference>
<protein>
    <submittedName>
        <fullName evidence="1">Branched-chain amino acid transport system substrate-binding protein</fullName>
    </submittedName>
</protein>
<accession>A0A1R3VMY1</accession>
<sequence length="381" mass="42748">MPHSQRIIGGVLAGALLIAFAVLWLDSRAVIVGVDAPLTDYRLFDPTEMDALRLFKKENPRSRIAAVPGYYDFNIDSGRAAIEDMITAGARFIVTTQPSSTMVGSIDRFTDGEVLLINTSSTSLLMSDKDDYILRIMPDLAIEQNFIASVIRDMPGRRLLVVQDAGNAAYTDPAYEQFRLALHAPSPDQAASTEQTPSPNQAQNSWDITHVRMVYHDFDPTEYRDIIAQGYDALYLLGGDFQTATGTIMHYFHSNNPDARIILTPWSRSAEILKLSGDALAQTILVSHFPSRRDNPAIDSYLTRFEREFDYTPQFMAIKIRQALELVDAAFRQGHTTPAAVKSFLLQQTPHQTSLGSIHFNRYGDVQHGFYLLKDLERELR</sequence>
<reference evidence="1 2" key="1">
    <citation type="submission" date="2017-01" db="EMBL/GenBank/DDBJ databases">
        <authorList>
            <person name="Mah S.A."/>
            <person name="Swanson W.J."/>
            <person name="Moy G.W."/>
            <person name="Vacquier V.D."/>
        </authorList>
    </citation>
    <scope>NUCLEOTIDE SEQUENCE [LARGE SCALE GENOMIC DNA]</scope>
    <source>
        <strain evidence="1 2">M9</strain>
    </source>
</reference>
<dbReference type="STRING" id="233100.SAMN05216526_0397"/>
<dbReference type="InterPro" id="IPR028082">
    <property type="entry name" value="Peripla_BP_I"/>
</dbReference>
<dbReference type="OrthoDB" id="5290698at2"/>
<dbReference type="AlphaFoldDB" id="A0A1R3VMY1"/>
<evidence type="ECO:0000313" key="2">
    <source>
        <dbReference type="Proteomes" id="UP000223759"/>
    </source>
</evidence>
<keyword evidence="2" id="KW-1185">Reference proteome</keyword>
<dbReference type="SUPFAM" id="SSF53822">
    <property type="entry name" value="Periplasmic binding protein-like I"/>
    <property type="match status" value="1"/>
</dbReference>
<dbReference type="RefSeq" id="WP_076754465.1">
    <property type="nucleotide sequence ID" value="NZ_CP023018.1"/>
</dbReference>
<gene>
    <name evidence="1" type="ORF">SAMN05216526_0397</name>
</gene>
<dbReference type="Proteomes" id="UP000223759">
    <property type="component" value="Unassembled WGS sequence"/>
</dbReference>
<dbReference type="EMBL" id="FTPK01000001">
    <property type="protein sequence ID" value="SIT65941.1"/>
    <property type="molecule type" value="Genomic_DNA"/>
</dbReference>
<proteinExistence type="predicted"/>
<organism evidence="1 2">
    <name type="scientific">Ectothiorhodosinus mongolicus</name>
    <dbReference type="NCBI Taxonomy" id="233100"/>
    <lineage>
        <taxon>Bacteria</taxon>
        <taxon>Pseudomonadati</taxon>
        <taxon>Pseudomonadota</taxon>
        <taxon>Gammaproteobacteria</taxon>
        <taxon>Chromatiales</taxon>
        <taxon>Ectothiorhodospiraceae</taxon>
        <taxon>Ectothiorhodosinus</taxon>
    </lineage>
</organism>
<name>A0A1R3VMY1_9GAMM</name>
<evidence type="ECO:0000313" key="1">
    <source>
        <dbReference type="EMBL" id="SIT65941.1"/>
    </source>
</evidence>